<feature type="transmembrane region" description="Helical" evidence="2">
    <location>
        <begin position="1028"/>
        <end position="1049"/>
    </location>
</feature>
<keyword evidence="2" id="KW-0472">Membrane</keyword>
<feature type="region of interest" description="Disordered" evidence="1">
    <location>
        <begin position="310"/>
        <end position="357"/>
    </location>
</feature>
<keyword evidence="2" id="KW-0812">Transmembrane</keyword>
<feature type="transmembrane region" description="Helical" evidence="2">
    <location>
        <begin position="75"/>
        <end position="94"/>
    </location>
</feature>
<dbReference type="EMBL" id="NIVC01000518">
    <property type="protein sequence ID" value="PAA81651.1"/>
    <property type="molecule type" value="Genomic_DNA"/>
</dbReference>
<sequence length="1081" mass="114159">MPIGSIKFYWHLVGLALAACLQSSLLFTWPLIGIESGLDANSQFAIRLGACWLLSTPMLLCLPAWLAAGRLGPRCSLWLGGCLVAMCLTGPFIVGGDGAWLAALSLCAGCLGLSLTRLVITAPPIFLLPWLLPWQLGCQQLLLLAVCACGAGASIGAILAPPLFRLLCDWLSWKGACLATAGCLLNWLVAGALMLPPPQPPPQPHHQPEADTSRRPIPASVRDPNYYYCLYYYCKVRGALLSLATDNEQCYHSNGEKARSESSAAGATAKRKQQSCDSGLGDSMNLSAGASNSRCSGAASRHAVLAPSAESASASAEVEREELASWQSGSRLQRPVHEAADEHQGQESAAGEEPAAEDDDLLFSSNRNLARLSGDPRLGSSDDVFLDVGANEGVNNADSDRDAADENDDEADQLLQPPGTPPPVSLSAVGSGGSGASGGVVVRFELLRDADEEVDSDDQSSSVKESTACFADFPSNIGQVSDLNSAGSDSYRIFLQREPASLPTIPEHSELDMELVYSEHTADVDGGQGIDELMDRPLDELLYGGHLDLSQSECLEDSTSSLFQQQQQQQQASSSNGAVFTSGGAGSSGELRPLCQQHKSRSRSLARSSCAEDDRSIGSSSIGSLQRQASSASSVDQLLSRRRARSMESLKALAAAPASGSAAEGGCCSGGSSDDSAAAGSHHQQQVGHNTELLTRDQLADLVLTKSDPELFLVASRLEHRQAGVSDNSSSDEAAEEEAELEPLVAAVVSCDNSNNSYDNDINTTCNNNIRLSLSVDSSSAFSSMKSLSPMSLLIRRPAYLLACFSFALQFASMVNSLVYLAPLLAWQRGLARYDCAMAAAGLGLLPGGTVAAICLAVLAAESGRSGVEQQRRPQRRRRRAKTILIGDVAAGLVGVVGSAVLAASAGWLSREGGVESVGASFHGVAFAASGIGFCLGLFGSAGPAALIRCCRLRRLRWRDKEAGSGQMKRKLRREEEAELWSIALASVLCCWTLSGLACLLLGTGSAIWLHSSEVSLSVNSVRLSYLFWINCLIACIAVALATASAIVLNWSRCVRMLRGQLTTPAMDRRASYSLEEITAL</sequence>
<keyword evidence="2" id="KW-1133">Transmembrane helix</keyword>
<feature type="transmembrane region" description="Helical" evidence="2">
    <location>
        <begin position="141"/>
        <end position="164"/>
    </location>
</feature>
<evidence type="ECO:0008006" key="5">
    <source>
        <dbReference type="Google" id="ProtNLM"/>
    </source>
</evidence>
<feature type="compositionally biased region" description="Low complexity" evidence="1">
    <location>
        <begin position="660"/>
        <end position="681"/>
    </location>
</feature>
<dbReference type="PROSITE" id="PS51257">
    <property type="entry name" value="PROKAR_LIPOPROTEIN"/>
    <property type="match status" value="1"/>
</dbReference>
<reference evidence="3 4" key="1">
    <citation type="submission" date="2017-06" db="EMBL/GenBank/DDBJ databases">
        <title>A platform for efficient transgenesis in Macrostomum lignano, a flatworm model organism for stem cell research.</title>
        <authorList>
            <person name="Berezikov E."/>
        </authorList>
    </citation>
    <scope>NUCLEOTIDE SEQUENCE [LARGE SCALE GENOMIC DNA]</scope>
    <source>
        <strain evidence="3">DV1</strain>
        <tissue evidence="3">Whole organism</tissue>
    </source>
</reference>
<feature type="transmembrane region" description="Helical" evidence="2">
    <location>
        <begin position="925"/>
        <end position="948"/>
    </location>
</feature>
<dbReference type="Gene3D" id="1.20.1250.20">
    <property type="entry name" value="MFS general substrate transporter like domains"/>
    <property type="match status" value="1"/>
</dbReference>
<gene>
    <name evidence="3" type="ORF">BOX15_Mlig005609g2</name>
</gene>
<evidence type="ECO:0000313" key="4">
    <source>
        <dbReference type="Proteomes" id="UP000215902"/>
    </source>
</evidence>
<feature type="region of interest" description="Disordered" evidence="1">
    <location>
        <begin position="390"/>
        <end position="435"/>
    </location>
</feature>
<name>A0A267G6K3_9PLAT</name>
<evidence type="ECO:0000256" key="2">
    <source>
        <dbReference type="SAM" id="Phobius"/>
    </source>
</evidence>
<feature type="compositionally biased region" description="Polar residues" evidence="1">
    <location>
        <begin position="682"/>
        <end position="692"/>
    </location>
</feature>
<comment type="caution">
    <text evidence="3">The sequence shown here is derived from an EMBL/GenBank/DDBJ whole genome shotgun (WGS) entry which is preliminary data.</text>
</comment>
<feature type="transmembrane region" description="Helical" evidence="2">
    <location>
        <begin position="12"/>
        <end position="32"/>
    </location>
</feature>
<dbReference type="Proteomes" id="UP000215902">
    <property type="component" value="Unassembled WGS sequence"/>
</dbReference>
<dbReference type="InterPro" id="IPR036259">
    <property type="entry name" value="MFS_trans_sf"/>
</dbReference>
<evidence type="ECO:0000256" key="1">
    <source>
        <dbReference type="SAM" id="MobiDB-lite"/>
    </source>
</evidence>
<organism evidence="3 4">
    <name type="scientific">Macrostomum lignano</name>
    <dbReference type="NCBI Taxonomy" id="282301"/>
    <lineage>
        <taxon>Eukaryota</taxon>
        <taxon>Metazoa</taxon>
        <taxon>Spiralia</taxon>
        <taxon>Lophotrochozoa</taxon>
        <taxon>Platyhelminthes</taxon>
        <taxon>Rhabditophora</taxon>
        <taxon>Macrostomorpha</taxon>
        <taxon>Macrostomida</taxon>
        <taxon>Macrostomidae</taxon>
        <taxon>Macrostomum</taxon>
    </lineage>
</organism>
<feature type="region of interest" description="Disordered" evidence="1">
    <location>
        <begin position="198"/>
        <end position="218"/>
    </location>
</feature>
<feature type="transmembrane region" description="Helical" evidence="2">
    <location>
        <begin position="980"/>
        <end position="1008"/>
    </location>
</feature>
<evidence type="ECO:0000313" key="3">
    <source>
        <dbReference type="EMBL" id="PAA81651.1"/>
    </source>
</evidence>
<feature type="transmembrane region" description="Helical" evidence="2">
    <location>
        <begin position="883"/>
        <end position="905"/>
    </location>
</feature>
<feature type="region of interest" description="Disordered" evidence="1">
    <location>
        <begin position="558"/>
        <end position="628"/>
    </location>
</feature>
<feature type="region of interest" description="Disordered" evidence="1">
    <location>
        <begin position="660"/>
        <end position="692"/>
    </location>
</feature>
<feature type="transmembrane region" description="Helical" evidence="2">
    <location>
        <begin position="44"/>
        <end position="68"/>
    </location>
</feature>
<accession>A0A267G6K3</accession>
<proteinExistence type="predicted"/>
<feature type="region of interest" description="Disordered" evidence="1">
    <location>
        <begin position="255"/>
        <end position="280"/>
    </location>
</feature>
<feature type="transmembrane region" description="Helical" evidence="2">
    <location>
        <begin position="837"/>
        <end position="862"/>
    </location>
</feature>
<dbReference type="SUPFAM" id="SSF103473">
    <property type="entry name" value="MFS general substrate transporter"/>
    <property type="match status" value="2"/>
</dbReference>
<dbReference type="AlphaFoldDB" id="A0A267G6K3"/>
<protein>
    <recommendedName>
        <fullName evidence="5">MFS domain-containing protein</fullName>
    </recommendedName>
</protein>
<keyword evidence="4" id="KW-1185">Reference proteome</keyword>
<feature type="compositionally biased region" description="Basic and acidic residues" evidence="1">
    <location>
        <begin position="335"/>
        <end position="345"/>
    </location>
</feature>